<protein>
    <recommendedName>
        <fullName evidence="3">Phytanoyl-CoA dioxygenase</fullName>
    </recommendedName>
</protein>
<dbReference type="InterPro" id="IPR008775">
    <property type="entry name" value="Phytyl_CoA_dOase-like"/>
</dbReference>
<dbReference type="Gene3D" id="2.60.120.620">
    <property type="entry name" value="q2cbj1_9rhob like domain"/>
    <property type="match status" value="1"/>
</dbReference>
<evidence type="ECO:0000313" key="2">
    <source>
        <dbReference type="Proteomes" id="UP000290637"/>
    </source>
</evidence>
<dbReference type="AlphaFoldDB" id="A0A4P6KZ34"/>
<evidence type="ECO:0000313" key="1">
    <source>
        <dbReference type="EMBL" id="QBE63578.1"/>
    </source>
</evidence>
<keyword evidence="2" id="KW-1185">Reference proteome</keyword>
<sequence length="330" mass="37406">MSHSWRRLLSINTAIFPCTNFVSHCLASVETVMRYARLTPGHGFKPANSFLYYLQRIIVSPPLRGLCVRMFRNWVRARHGISTRVSVPARLLLLDRLHTEGYASLGNVLTTGQCDDIHGHFADKMLTDRQDATSTFTLARVPPAARLAEYSLHDIVRCPHILALANDSRLLELAERYIGCKPTISQLGVRWSFPAPGPRSDLQTFHRDSEDWRYFKVIVYLTDVGPDDGPHVYVRGTHKTRAPVRLKIQSDGEISREYGEERLIVAVGERGFGFAVDTAGVHKGSPPVAKPRLMLQIQYSLFRSYAYVYEPEPYTGCFPFDPYINRLILA</sequence>
<dbReference type="Pfam" id="PF05721">
    <property type="entry name" value="PhyH"/>
    <property type="match status" value="1"/>
</dbReference>
<gene>
    <name evidence="1" type="ORF">EWM63_11830</name>
</gene>
<proteinExistence type="predicted"/>
<organism evidence="1 2">
    <name type="scientific">Pseudoduganella lutea</name>
    <dbReference type="NCBI Taxonomy" id="321985"/>
    <lineage>
        <taxon>Bacteria</taxon>
        <taxon>Pseudomonadati</taxon>
        <taxon>Pseudomonadota</taxon>
        <taxon>Betaproteobacteria</taxon>
        <taxon>Burkholderiales</taxon>
        <taxon>Oxalobacteraceae</taxon>
        <taxon>Telluria group</taxon>
        <taxon>Pseudoduganella</taxon>
    </lineage>
</organism>
<dbReference type="KEGG" id="plue:EWM63_11830"/>
<evidence type="ECO:0008006" key="3">
    <source>
        <dbReference type="Google" id="ProtNLM"/>
    </source>
</evidence>
<dbReference type="OrthoDB" id="324927at2"/>
<reference evidence="1 2" key="1">
    <citation type="submission" date="2019-02" db="EMBL/GenBank/DDBJ databases">
        <title>Draft Genome Sequences of Six Type Strains of the Genus Massilia.</title>
        <authorList>
            <person name="Miess H."/>
            <person name="Frediansyhah A."/>
            <person name="Gross H."/>
        </authorList>
    </citation>
    <scope>NUCLEOTIDE SEQUENCE [LARGE SCALE GENOMIC DNA]</scope>
    <source>
        <strain evidence="1 2">DSM 17473</strain>
    </source>
</reference>
<accession>A0A4P6KZ34</accession>
<dbReference type="SUPFAM" id="SSF51197">
    <property type="entry name" value="Clavaminate synthase-like"/>
    <property type="match status" value="1"/>
</dbReference>
<dbReference type="GO" id="GO:0016706">
    <property type="term" value="F:2-oxoglutarate-dependent dioxygenase activity"/>
    <property type="evidence" value="ECO:0007669"/>
    <property type="project" value="UniProtKB-ARBA"/>
</dbReference>
<name>A0A4P6KZ34_9BURK</name>
<dbReference type="Proteomes" id="UP000290637">
    <property type="component" value="Chromosome"/>
</dbReference>
<dbReference type="EMBL" id="CP035913">
    <property type="protein sequence ID" value="QBE63578.1"/>
    <property type="molecule type" value="Genomic_DNA"/>
</dbReference>